<feature type="compositionally biased region" description="Basic and acidic residues" evidence="1">
    <location>
        <begin position="360"/>
        <end position="386"/>
    </location>
</feature>
<dbReference type="InterPro" id="IPR002557">
    <property type="entry name" value="Chitin-bd_dom"/>
</dbReference>
<feature type="compositionally biased region" description="Basic and acidic residues" evidence="1">
    <location>
        <begin position="300"/>
        <end position="316"/>
    </location>
</feature>
<dbReference type="AlphaFoldDB" id="A0A0K8TX20"/>
<dbReference type="Gene3D" id="2.170.140.10">
    <property type="entry name" value="Chitin binding domain"/>
    <property type="match status" value="1"/>
</dbReference>
<feature type="region of interest" description="Disordered" evidence="1">
    <location>
        <begin position="1"/>
        <end position="30"/>
    </location>
</feature>
<feature type="compositionally biased region" description="Polar residues" evidence="1">
    <location>
        <begin position="152"/>
        <end position="168"/>
    </location>
</feature>
<feature type="non-terminal residue" evidence="3">
    <location>
        <position position="1"/>
    </location>
</feature>
<dbReference type="GO" id="GO:0005576">
    <property type="term" value="C:extracellular region"/>
    <property type="evidence" value="ECO:0007669"/>
    <property type="project" value="InterPro"/>
</dbReference>
<feature type="region of interest" description="Disordered" evidence="1">
    <location>
        <begin position="289"/>
        <end position="398"/>
    </location>
</feature>
<feature type="compositionally biased region" description="Polar residues" evidence="1">
    <location>
        <begin position="191"/>
        <end position="231"/>
    </location>
</feature>
<name>A0A0K8TX20_BACLA</name>
<feature type="compositionally biased region" description="Low complexity" evidence="1">
    <location>
        <begin position="135"/>
        <end position="147"/>
    </location>
</feature>
<organism evidence="3">
    <name type="scientific">Bactrocera latifrons</name>
    <name type="common">Malaysian fruit fly</name>
    <name type="synonym">Chaetodacus latifrons</name>
    <dbReference type="NCBI Taxonomy" id="174628"/>
    <lineage>
        <taxon>Eukaryota</taxon>
        <taxon>Metazoa</taxon>
        <taxon>Ecdysozoa</taxon>
        <taxon>Arthropoda</taxon>
        <taxon>Hexapoda</taxon>
        <taxon>Insecta</taxon>
        <taxon>Pterygota</taxon>
        <taxon>Neoptera</taxon>
        <taxon>Endopterygota</taxon>
        <taxon>Diptera</taxon>
        <taxon>Brachycera</taxon>
        <taxon>Muscomorpha</taxon>
        <taxon>Tephritoidea</taxon>
        <taxon>Tephritidae</taxon>
        <taxon>Bactrocera</taxon>
        <taxon>Bactrocera</taxon>
    </lineage>
</organism>
<feature type="compositionally biased region" description="Polar residues" evidence="1">
    <location>
        <begin position="17"/>
        <end position="30"/>
    </location>
</feature>
<evidence type="ECO:0000259" key="2">
    <source>
        <dbReference type="PROSITE" id="PS50940"/>
    </source>
</evidence>
<feature type="region of interest" description="Disordered" evidence="1">
    <location>
        <begin position="101"/>
        <end position="237"/>
    </location>
</feature>
<dbReference type="EMBL" id="GDHF01033501">
    <property type="protein sequence ID" value="JAI18813.1"/>
    <property type="molecule type" value="Transcribed_RNA"/>
</dbReference>
<proteinExistence type="predicted"/>
<dbReference type="PROSITE" id="PS50940">
    <property type="entry name" value="CHIT_BIND_II"/>
    <property type="match status" value="1"/>
</dbReference>
<reference evidence="3" key="1">
    <citation type="submission" date="2015-06" db="EMBL/GenBank/DDBJ databases">
        <authorList>
            <person name="Hoefler B.C."/>
            <person name="Straight P.D."/>
        </authorList>
    </citation>
    <scope>NUCLEOTIDE SEQUENCE</scope>
</reference>
<dbReference type="Pfam" id="PF01607">
    <property type="entry name" value="CBM_14"/>
    <property type="match status" value="1"/>
</dbReference>
<dbReference type="SUPFAM" id="SSF57625">
    <property type="entry name" value="Invertebrate chitin-binding proteins"/>
    <property type="match status" value="1"/>
</dbReference>
<gene>
    <name evidence="3" type="ORF">c1_g3_i2</name>
</gene>
<evidence type="ECO:0000256" key="1">
    <source>
        <dbReference type="SAM" id="MobiDB-lite"/>
    </source>
</evidence>
<protein>
    <recommendedName>
        <fullName evidence="2">Chitin-binding type-2 domain-containing protein</fullName>
    </recommendedName>
</protein>
<feature type="compositionally biased region" description="Basic and acidic residues" evidence="1">
    <location>
        <begin position="112"/>
        <end position="124"/>
    </location>
</feature>
<dbReference type="SMART" id="SM00494">
    <property type="entry name" value="ChtBD2"/>
    <property type="match status" value="1"/>
</dbReference>
<accession>A0A0K8TX20</accession>
<evidence type="ECO:0000313" key="3">
    <source>
        <dbReference type="EMBL" id="JAI18813.1"/>
    </source>
</evidence>
<sequence>TANIPVDRTYSVVPSAPSDNTPAGSSLPVNSNFPIELGESTDLNTANIPVDRTYSVVPSAPSDNTSASLNLPVKSNISIELSGSTGNNSVSIANPSLVVERDSSLGDANQIDSRDSINKNERSPSVDLSVPKTPSNPISSSASANSPVDEITNVQNKPLENNSPSRNQPAEPKAPIISNSPSVPKILSPINHITSTNINRMRPSSSINPNTIKKSVPTDFSPSAEPNTPSDHTLPIHSSVLRTGFPKLYLHSRNKGSNSNGGTDNGFLLLPRHTIASSFSGLSKKPVEIESSEINSSKSGIKDEDSIEVKSKDNSKKSKRTKNSGDNKNNKQNQETEEGDSGEVYFAEKSQNKYTSLENKSGENRKESKDSKDLEEKKIKVERKPDDEDDESSSSEQKEIIKKIVKELKDSKCDEDDIYPDPKDCKKFYRCVKKDHKTRITHLRCESGDRFDSDKLKCVDKRKAKCLSKEDFIEEFA</sequence>
<dbReference type="GO" id="GO:0008061">
    <property type="term" value="F:chitin binding"/>
    <property type="evidence" value="ECO:0007669"/>
    <property type="project" value="InterPro"/>
</dbReference>
<dbReference type="OrthoDB" id="2575524at2759"/>
<dbReference type="InterPro" id="IPR036508">
    <property type="entry name" value="Chitin-bd_dom_sf"/>
</dbReference>
<feature type="domain" description="Chitin-binding type-2" evidence="2">
    <location>
        <begin position="410"/>
        <end position="468"/>
    </location>
</feature>